<dbReference type="Gene3D" id="1.10.418.10">
    <property type="entry name" value="Calponin-like domain"/>
    <property type="match status" value="1"/>
</dbReference>
<dbReference type="GO" id="GO:0051017">
    <property type="term" value="P:actin filament bundle assembly"/>
    <property type="evidence" value="ECO:0007669"/>
    <property type="project" value="InterPro"/>
</dbReference>
<sequence>MVKWANATVRPIRSFKDPSLTTGVFFLELLDAMQLGIVDFSMVSNIDESGDCEERRQNAKLAISIARKMNALIFFVPRGIIDVRPVWSSHSSAA</sequence>
<dbReference type="InterPro" id="IPR039959">
    <property type="entry name" value="Fimbrin/Plastin"/>
</dbReference>
<evidence type="ECO:0000256" key="1">
    <source>
        <dbReference type="ARBA" id="ARBA00022737"/>
    </source>
</evidence>
<dbReference type="AlphaFoldDB" id="A0A0C9UTX5"/>
<proteinExistence type="predicted"/>
<accession>A0A0C9UTX5</accession>
<dbReference type="PANTHER" id="PTHR19961:SF18">
    <property type="entry name" value="FI19014P1"/>
    <property type="match status" value="1"/>
</dbReference>
<protein>
    <recommendedName>
        <fullName evidence="5">Calponin-homology (CH) domain-containing protein</fullName>
    </recommendedName>
</protein>
<evidence type="ECO:0000313" key="3">
    <source>
        <dbReference type="EMBL" id="KIJ28650.1"/>
    </source>
</evidence>
<dbReference type="GO" id="GO:0005737">
    <property type="term" value="C:cytoplasm"/>
    <property type="evidence" value="ECO:0007669"/>
    <property type="project" value="TreeGrafter"/>
</dbReference>
<gene>
    <name evidence="3" type="ORF">M422DRAFT_270052</name>
</gene>
<keyword evidence="4" id="KW-1185">Reference proteome</keyword>
<dbReference type="PANTHER" id="PTHR19961">
    <property type="entry name" value="FIMBRIN/PLASTIN"/>
    <property type="match status" value="1"/>
</dbReference>
<dbReference type="EMBL" id="KN837301">
    <property type="protein sequence ID" value="KIJ28650.1"/>
    <property type="molecule type" value="Genomic_DNA"/>
</dbReference>
<reference evidence="3 4" key="1">
    <citation type="submission" date="2014-06" db="EMBL/GenBank/DDBJ databases">
        <title>Evolutionary Origins and Diversification of the Mycorrhizal Mutualists.</title>
        <authorList>
            <consortium name="DOE Joint Genome Institute"/>
            <consortium name="Mycorrhizal Genomics Consortium"/>
            <person name="Kohler A."/>
            <person name="Kuo A."/>
            <person name="Nagy L.G."/>
            <person name="Floudas D."/>
            <person name="Copeland A."/>
            <person name="Barry K.W."/>
            <person name="Cichocki N."/>
            <person name="Veneault-Fourrey C."/>
            <person name="LaButti K."/>
            <person name="Lindquist E.A."/>
            <person name="Lipzen A."/>
            <person name="Lundell T."/>
            <person name="Morin E."/>
            <person name="Murat C."/>
            <person name="Riley R."/>
            <person name="Ohm R."/>
            <person name="Sun H."/>
            <person name="Tunlid A."/>
            <person name="Henrissat B."/>
            <person name="Grigoriev I.V."/>
            <person name="Hibbett D.S."/>
            <person name="Martin F."/>
        </authorList>
    </citation>
    <scope>NUCLEOTIDE SEQUENCE [LARGE SCALE GENOMIC DNA]</scope>
    <source>
        <strain evidence="3 4">SS14</strain>
    </source>
</reference>
<dbReference type="InterPro" id="IPR036872">
    <property type="entry name" value="CH_dom_sf"/>
</dbReference>
<evidence type="ECO:0008006" key="5">
    <source>
        <dbReference type="Google" id="ProtNLM"/>
    </source>
</evidence>
<evidence type="ECO:0000313" key="4">
    <source>
        <dbReference type="Proteomes" id="UP000054279"/>
    </source>
</evidence>
<dbReference type="GO" id="GO:0051015">
    <property type="term" value="F:actin filament binding"/>
    <property type="evidence" value="ECO:0007669"/>
    <property type="project" value="InterPro"/>
</dbReference>
<dbReference type="Proteomes" id="UP000054279">
    <property type="component" value="Unassembled WGS sequence"/>
</dbReference>
<dbReference type="GO" id="GO:0051639">
    <property type="term" value="P:actin filament network formation"/>
    <property type="evidence" value="ECO:0007669"/>
    <property type="project" value="TreeGrafter"/>
</dbReference>
<dbReference type="OrthoDB" id="3247347at2759"/>
<organism evidence="3 4">
    <name type="scientific">Sphaerobolus stellatus (strain SS14)</name>
    <dbReference type="NCBI Taxonomy" id="990650"/>
    <lineage>
        <taxon>Eukaryota</taxon>
        <taxon>Fungi</taxon>
        <taxon>Dikarya</taxon>
        <taxon>Basidiomycota</taxon>
        <taxon>Agaricomycotina</taxon>
        <taxon>Agaricomycetes</taxon>
        <taxon>Phallomycetidae</taxon>
        <taxon>Geastrales</taxon>
        <taxon>Sphaerobolaceae</taxon>
        <taxon>Sphaerobolus</taxon>
    </lineage>
</organism>
<dbReference type="SUPFAM" id="SSF47576">
    <property type="entry name" value="Calponin-homology domain, CH-domain"/>
    <property type="match status" value="1"/>
</dbReference>
<dbReference type="GO" id="GO:0032432">
    <property type="term" value="C:actin filament bundle"/>
    <property type="evidence" value="ECO:0007669"/>
    <property type="project" value="TreeGrafter"/>
</dbReference>
<name>A0A0C9UTX5_SPHS4</name>
<keyword evidence="1" id="KW-0677">Repeat</keyword>
<keyword evidence="2" id="KW-0009">Actin-binding</keyword>
<dbReference type="GO" id="GO:0005884">
    <property type="term" value="C:actin filament"/>
    <property type="evidence" value="ECO:0007669"/>
    <property type="project" value="TreeGrafter"/>
</dbReference>
<dbReference type="HOGENOM" id="CLU_015284_1_1_1"/>
<evidence type="ECO:0000256" key="2">
    <source>
        <dbReference type="ARBA" id="ARBA00023203"/>
    </source>
</evidence>